<organism evidence="1 2">
    <name type="scientific">SAR86 cluster bacterium</name>
    <dbReference type="NCBI Taxonomy" id="2030880"/>
    <lineage>
        <taxon>Bacteria</taxon>
        <taxon>Pseudomonadati</taxon>
        <taxon>Pseudomonadota</taxon>
        <taxon>Gammaproteobacteria</taxon>
        <taxon>SAR86 cluster</taxon>
    </lineage>
</organism>
<dbReference type="EMBL" id="NVWI01000005">
    <property type="protein sequence ID" value="PCJ41489.1"/>
    <property type="molecule type" value="Genomic_DNA"/>
</dbReference>
<proteinExistence type="predicted"/>
<dbReference type="AlphaFoldDB" id="A0A2A5CCC1"/>
<name>A0A2A5CCC1_9GAMM</name>
<reference evidence="2" key="1">
    <citation type="submission" date="2017-08" db="EMBL/GenBank/DDBJ databases">
        <title>A dynamic microbial community with high functional redundancy inhabits the cold, oxic subseafloor aquifer.</title>
        <authorList>
            <person name="Tully B.J."/>
            <person name="Wheat C.G."/>
            <person name="Glazer B.T."/>
            <person name="Huber J.A."/>
        </authorList>
    </citation>
    <scope>NUCLEOTIDE SEQUENCE [LARGE SCALE GENOMIC DNA]</scope>
</reference>
<evidence type="ECO:0000313" key="1">
    <source>
        <dbReference type="EMBL" id="PCJ41489.1"/>
    </source>
</evidence>
<sequence>MKNWVATKKQGIIAKYRLIIREKAIGQAKVEISLAGKKVEDYDQEQLEIIVKAEEDKIIRRYKNSSLVLILLALGLY</sequence>
<accession>A0A2A5CCC1</accession>
<gene>
    <name evidence="1" type="ORF">COA71_07985</name>
</gene>
<comment type="caution">
    <text evidence="1">The sequence shown here is derived from an EMBL/GenBank/DDBJ whole genome shotgun (WGS) entry which is preliminary data.</text>
</comment>
<evidence type="ECO:0000313" key="2">
    <source>
        <dbReference type="Proteomes" id="UP000228987"/>
    </source>
</evidence>
<dbReference type="Proteomes" id="UP000228987">
    <property type="component" value="Unassembled WGS sequence"/>
</dbReference>
<protein>
    <submittedName>
        <fullName evidence="1">Uncharacterized protein</fullName>
    </submittedName>
</protein>